<dbReference type="InterPro" id="IPR043129">
    <property type="entry name" value="ATPase_NBD"/>
</dbReference>
<evidence type="ECO:0000313" key="1">
    <source>
        <dbReference type="EMBL" id="KAH3860994.1"/>
    </source>
</evidence>
<accession>A0A9D4LNK9</accession>
<dbReference type="PANTHER" id="PTHR14187">
    <property type="entry name" value="ALPHA KINASE/ELONGATION FACTOR 2 KINASE"/>
    <property type="match status" value="1"/>
</dbReference>
<keyword evidence="2" id="KW-1185">Reference proteome</keyword>
<dbReference type="PANTHER" id="PTHR14187:SF5">
    <property type="entry name" value="HEAT SHOCK 70 KDA PROTEIN 12A"/>
    <property type="match status" value="1"/>
</dbReference>
<evidence type="ECO:0000313" key="2">
    <source>
        <dbReference type="Proteomes" id="UP000828390"/>
    </source>
</evidence>
<dbReference type="Proteomes" id="UP000828390">
    <property type="component" value="Unassembled WGS sequence"/>
</dbReference>
<dbReference type="EMBL" id="JAIWYP010000002">
    <property type="protein sequence ID" value="KAH3860994.1"/>
    <property type="molecule type" value="Genomic_DNA"/>
</dbReference>
<organism evidence="1 2">
    <name type="scientific">Dreissena polymorpha</name>
    <name type="common">Zebra mussel</name>
    <name type="synonym">Mytilus polymorpha</name>
    <dbReference type="NCBI Taxonomy" id="45954"/>
    <lineage>
        <taxon>Eukaryota</taxon>
        <taxon>Metazoa</taxon>
        <taxon>Spiralia</taxon>
        <taxon>Lophotrochozoa</taxon>
        <taxon>Mollusca</taxon>
        <taxon>Bivalvia</taxon>
        <taxon>Autobranchia</taxon>
        <taxon>Heteroconchia</taxon>
        <taxon>Euheterodonta</taxon>
        <taxon>Imparidentia</taxon>
        <taxon>Neoheterodontei</taxon>
        <taxon>Myida</taxon>
        <taxon>Dreissenoidea</taxon>
        <taxon>Dreissenidae</taxon>
        <taxon>Dreissena</taxon>
    </lineage>
</organism>
<gene>
    <name evidence="1" type="ORF">DPMN_023920</name>
</gene>
<reference evidence="1" key="1">
    <citation type="journal article" date="2019" name="bioRxiv">
        <title>The Genome of the Zebra Mussel, Dreissena polymorpha: A Resource for Invasive Species Research.</title>
        <authorList>
            <person name="McCartney M.A."/>
            <person name="Auch B."/>
            <person name="Kono T."/>
            <person name="Mallez S."/>
            <person name="Zhang Y."/>
            <person name="Obille A."/>
            <person name="Becker A."/>
            <person name="Abrahante J.E."/>
            <person name="Garbe J."/>
            <person name="Badalamenti J.P."/>
            <person name="Herman A."/>
            <person name="Mangelson H."/>
            <person name="Liachko I."/>
            <person name="Sullivan S."/>
            <person name="Sone E.D."/>
            <person name="Koren S."/>
            <person name="Silverstein K.A.T."/>
            <person name="Beckman K.B."/>
            <person name="Gohl D.M."/>
        </authorList>
    </citation>
    <scope>NUCLEOTIDE SEQUENCE</scope>
    <source>
        <strain evidence="1">Duluth1</strain>
        <tissue evidence="1">Whole animal</tissue>
    </source>
</reference>
<reference evidence="1" key="2">
    <citation type="submission" date="2020-11" db="EMBL/GenBank/DDBJ databases">
        <authorList>
            <person name="McCartney M.A."/>
            <person name="Auch B."/>
            <person name="Kono T."/>
            <person name="Mallez S."/>
            <person name="Becker A."/>
            <person name="Gohl D.M."/>
            <person name="Silverstein K.A.T."/>
            <person name="Koren S."/>
            <person name="Bechman K.B."/>
            <person name="Herman A."/>
            <person name="Abrahante J.E."/>
            <person name="Garbe J."/>
        </authorList>
    </citation>
    <scope>NUCLEOTIDE SEQUENCE</scope>
    <source>
        <strain evidence="1">Duluth1</strain>
        <tissue evidence="1">Whole animal</tissue>
    </source>
</reference>
<comment type="caution">
    <text evidence="1">The sequence shown here is derived from an EMBL/GenBank/DDBJ whole genome shotgun (WGS) entry which is preliminary data.</text>
</comment>
<dbReference type="SUPFAM" id="SSF53067">
    <property type="entry name" value="Actin-like ATPase domain"/>
    <property type="match status" value="1"/>
</dbReference>
<name>A0A9D4LNK9_DREPO</name>
<protein>
    <submittedName>
        <fullName evidence="1">Uncharacterized protein</fullName>
    </submittedName>
</protein>
<proteinExistence type="predicted"/>
<dbReference type="AlphaFoldDB" id="A0A9D4LNK9"/>
<sequence>MSLNETLKLNRDMNLKEAIAKSKYAIDIVQDMDKLKVDATIMRALFAGSIDKVVAHVRTLLQTYSQVSHILLAGGFSESQLFQDAMQHTFSEKTLIVPPDAGLAVLKGAVMHGHNTTMISSQKAKFAHGVKCCRTYDPKLHSPNVLSK</sequence>